<dbReference type="AlphaFoldDB" id="Q01N84"/>
<dbReference type="KEGG" id="sus:Acid_2870"/>
<dbReference type="CDD" id="cd06170">
    <property type="entry name" value="LuxR_C_like"/>
    <property type="match status" value="1"/>
</dbReference>
<dbReference type="PRINTS" id="PR00038">
    <property type="entry name" value="HTHLUXR"/>
</dbReference>
<dbReference type="Gene3D" id="3.40.50.2300">
    <property type="match status" value="1"/>
</dbReference>
<dbReference type="InterPro" id="IPR001789">
    <property type="entry name" value="Sig_transdc_resp-reg_receiver"/>
</dbReference>
<dbReference type="InterPro" id="IPR016032">
    <property type="entry name" value="Sig_transdc_resp-reg_C-effctor"/>
</dbReference>
<keyword evidence="3" id="KW-0238">DNA-binding</keyword>
<evidence type="ECO:0000256" key="1">
    <source>
        <dbReference type="ARBA" id="ARBA00022553"/>
    </source>
</evidence>
<dbReference type="InterPro" id="IPR039420">
    <property type="entry name" value="WalR-like"/>
</dbReference>
<evidence type="ECO:0000256" key="5">
    <source>
        <dbReference type="PROSITE-ProRule" id="PRU00169"/>
    </source>
</evidence>
<dbReference type="Pfam" id="PF00196">
    <property type="entry name" value="GerE"/>
    <property type="match status" value="1"/>
</dbReference>
<dbReference type="SMART" id="SM00421">
    <property type="entry name" value="HTH_LUXR"/>
    <property type="match status" value="1"/>
</dbReference>
<gene>
    <name evidence="8" type="ordered locus">Acid_2870</name>
</gene>
<organism evidence="8">
    <name type="scientific">Solibacter usitatus (strain Ellin6076)</name>
    <dbReference type="NCBI Taxonomy" id="234267"/>
    <lineage>
        <taxon>Bacteria</taxon>
        <taxon>Pseudomonadati</taxon>
        <taxon>Acidobacteriota</taxon>
        <taxon>Terriglobia</taxon>
        <taxon>Bryobacterales</taxon>
        <taxon>Solibacteraceae</taxon>
        <taxon>Candidatus Solibacter</taxon>
    </lineage>
</organism>
<dbReference type="GO" id="GO:0006355">
    <property type="term" value="P:regulation of DNA-templated transcription"/>
    <property type="evidence" value="ECO:0007669"/>
    <property type="project" value="InterPro"/>
</dbReference>
<sequence>MKPIRILLADDHTVVRDGLRALLEREDDMTVVGEAADGRESIRMAETESPDVVVMDLAMPNMNGMEATRRILASTSCAGVVILSMHSDESYVLGALKAGAKGYLLKDSMRGEVIQAIRAVSEGRSFLTKKIARIMQEDYVSRLQQRGLEDRYDLLSDREREVLQMIAEGRSNKEVANLLNISPTTVETHRAHILQKLDIHSVPELILYAVRKGIIS</sequence>
<dbReference type="PANTHER" id="PTHR43214">
    <property type="entry name" value="TWO-COMPONENT RESPONSE REGULATOR"/>
    <property type="match status" value="1"/>
</dbReference>
<evidence type="ECO:0000259" key="7">
    <source>
        <dbReference type="PROSITE" id="PS50110"/>
    </source>
</evidence>
<name>Q01N84_SOLUE</name>
<dbReference type="InterPro" id="IPR011006">
    <property type="entry name" value="CheY-like_superfamily"/>
</dbReference>
<evidence type="ECO:0000313" key="8">
    <source>
        <dbReference type="EMBL" id="ABJ83856.1"/>
    </source>
</evidence>
<dbReference type="PANTHER" id="PTHR43214:SF41">
    <property type="entry name" value="NITRATE_NITRITE RESPONSE REGULATOR PROTEIN NARP"/>
    <property type="match status" value="1"/>
</dbReference>
<evidence type="ECO:0000256" key="2">
    <source>
        <dbReference type="ARBA" id="ARBA00023015"/>
    </source>
</evidence>
<dbReference type="InterPro" id="IPR058245">
    <property type="entry name" value="NreC/VraR/RcsB-like_REC"/>
</dbReference>
<proteinExistence type="predicted"/>
<keyword evidence="4" id="KW-0804">Transcription</keyword>
<evidence type="ECO:0000259" key="6">
    <source>
        <dbReference type="PROSITE" id="PS50043"/>
    </source>
</evidence>
<dbReference type="GO" id="GO:0000160">
    <property type="term" value="P:phosphorelay signal transduction system"/>
    <property type="evidence" value="ECO:0007669"/>
    <property type="project" value="InterPro"/>
</dbReference>
<dbReference type="InParanoid" id="Q01N84"/>
<dbReference type="EMBL" id="CP000473">
    <property type="protein sequence ID" value="ABJ83856.1"/>
    <property type="molecule type" value="Genomic_DNA"/>
</dbReference>
<dbReference type="PROSITE" id="PS00622">
    <property type="entry name" value="HTH_LUXR_1"/>
    <property type="match status" value="1"/>
</dbReference>
<dbReference type="STRING" id="234267.Acid_2870"/>
<dbReference type="HOGENOM" id="CLU_000445_90_1_0"/>
<evidence type="ECO:0000256" key="3">
    <source>
        <dbReference type="ARBA" id="ARBA00023125"/>
    </source>
</evidence>
<keyword evidence="2" id="KW-0805">Transcription regulation</keyword>
<dbReference type="CDD" id="cd17535">
    <property type="entry name" value="REC_NarL-like"/>
    <property type="match status" value="1"/>
</dbReference>
<dbReference type="PROSITE" id="PS50043">
    <property type="entry name" value="HTH_LUXR_2"/>
    <property type="match status" value="1"/>
</dbReference>
<dbReference type="OrthoDB" id="9780153at2"/>
<feature type="modified residue" description="4-aspartylphosphate" evidence="5">
    <location>
        <position position="56"/>
    </location>
</feature>
<reference evidence="8" key="1">
    <citation type="submission" date="2006-10" db="EMBL/GenBank/DDBJ databases">
        <title>Complete sequence of Solibacter usitatus Ellin6076.</title>
        <authorList>
            <consortium name="US DOE Joint Genome Institute"/>
            <person name="Copeland A."/>
            <person name="Lucas S."/>
            <person name="Lapidus A."/>
            <person name="Barry K."/>
            <person name="Detter J.C."/>
            <person name="Glavina del Rio T."/>
            <person name="Hammon N."/>
            <person name="Israni S."/>
            <person name="Dalin E."/>
            <person name="Tice H."/>
            <person name="Pitluck S."/>
            <person name="Thompson L.S."/>
            <person name="Brettin T."/>
            <person name="Bruce D."/>
            <person name="Han C."/>
            <person name="Tapia R."/>
            <person name="Gilna P."/>
            <person name="Schmutz J."/>
            <person name="Larimer F."/>
            <person name="Land M."/>
            <person name="Hauser L."/>
            <person name="Kyrpides N."/>
            <person name="Mikhailova N."/>
            <person name="Janssen P.H."/>
            <person name="Kuske C.R."/>
            <person name="Richardson P."/>
        </authorList>
    </citation>
    <scope>NUCLEOTIDE SEQUENCE</scope>
    <source>
        <strain evidence="8">Ellin6076</strain>
    </source>
</reference>
<dbReference type="SUPFAM" id="SSF46894">
    <property type="entry name" value="C-terminal effector domain of the bipartite response regulators"/>
    <property type="match status" value="1"/>
</dbReference>
<dbReference type="PROSITE" id="PS50110">
    <property type="entry name" value="RESPONSE_REGULATORY"/>
    <property type="match status" value="1"/>
</dbReference>
<dbReference type="Pfam" id="PF00072">
    <property type="entry name" value="Response_reg"/>
    <property type="match status" value="1"/>
</dbReference>
<dbReference type="GO" id="GO:0003677">
    <property type="term" value="F:DNA binding"/>
    <property type="evidence" value="ECO:0007669"/>
    <property type="project" value="UniProtKB-KW"/>
</dbReference>
<accession>Q01N84</accession>
<dbReference type="SUPFAM" id="SSF52172">
    <property type="entry name" value="CheY-like"/>
    <property type="match status" value="1"/>
</dbReference>
<dbReference type="InterPro" id="IPR000792">
    <property type="entry name" value="Tscrpt_reg_LuxR_C"/>
</dbReference>
<dbReference type="FunCoup" id="Q01N84">
    <property type="interactions" value="220"/>
</dbReference>
<feature type="domain" description="Response regulatory" evidence="7">
    <location>
        <begin position="5"/>
        <end position="121"/>
    </location>
</feature>
<keyword evidence="1 5" id="KW-0597">Phosphoprotein</keyword>
<dbReference type="SMART" id="SM00448">
    <property type="entry name" value="REC"/>
    <property type="match status" value="1"/>
</dbReference>
<feature type="domain" description="HTH luxR-type" evidence="6">
    <location>
        <begin position="148"/>
        <end position="213"/>
    </location>
</feature>
<dbReference type="eggNOG" id="COG2197">
    <property type="taxonomic scope" value="Bacteria"/>
</dbReference>
<evidence type="ECO:0000256" key="4">
    <source>
        <dbReference type="ARBA" id="ARBA00023163"/>
    </source>
</evidence>
<protein>
    <submittedName>
        <fullName evidence="8">Two component transcriptional regulator, LuxR family</fullName>
    </submittedName>
</protein>